<dbReference type="RefSeq" id="WP_012646921.1">
    <property type="nucleotide sequence ID" value="NC_011979.1"/>
</dbReference>
<evidence type="ECO:0000256" key="3">
    <source>
        <dbReference type="ARBA" id="ARBA00023004"/>
    </source>
</evidence>
<dbReference type="InterPro" id="IPR009056">
    <property type="entry name" value="Cyt_c-like_dom"/>
</dbReference>
<dbReference type="PANTHER" id="PTHR35038">
    <property type="entry name" value="DISSIMILATORY SULFITE REDUCTASE SIRA"/>
    <property type="match status" value="1"/>
</dbReference>
<evidence type="ECO:0000313" key="8">
    <source>
        <dbReference type="EMBL" id="ACM20192.1"/>
    </source>
</evidence>
<dbReference type="STRING" id="316067.Geob_1834"/>
<evidence type="ECO:0000256" key="2">
    <source>
        <dbReference type="ARBA" id="ARBA00022729"/>
    </source>
</evidence>
<feature type="compositionally biased region" description="Low complexity" evidence="5">
    <location>
        <begin position="98"/>
        <end position="111"/>
    </location>
</feature>
<dbReference type="NCBIfam" id="TIGR01904">
    <property type="entry name" value="GSu_C4xC__C2xCH"/>
    <property type="match status" value="5"/>
</dbReference>
<keyword evidence="1 4" id="KW-0479">Metal-binding</keyword>
<feature type="domain" description="Cytochrome c" evidence="7">
    <location>
        <begin position="1318"/>
        <end position="1490"/>
    </location>
</feature>
<dbReference type="InterPro" id="IPR051829">
    <property type="entry name" value="Multiheme_Cytochr_ET"/>
</dbReference>
<feature type="signal peptide" evidence="6">
    <location>
        <begin position="1"/>
        <end position="22"/>
    </location>
</feature>
<dbReference type="InterPro" id="IPR036280">
    <property type="entry name" value="Multihaem_cyt_sf"/>
</dbReference>
<dbReference type="GO" id="GO:0009055">
    <property type="term" value="F:electron transfer activity"/>
    <property type="evidence" value="ECO:0007669"/>
    <property type="project" value="InterPro"/>
</dbReference>
<sequence length="1734" mass="186564">MGRIVTLVLVLVVMGVSVPAMPAVAFQCNDCHGQKGTADLRPVDESYRNITTGGFQGNHRSHMTAAATAASCAVCHPGSRDYTNGHRNDVISLSSSINGSRNTTTYNNRTSAHPQTSTPQLASCSNVNCHFEKDTPRWGSQMLAQPQDCNVCHGAPPADGGHPAGAGSGKKHGDYLGTDTDSCRHCHTDHRAGAAPFAHATSAGKRGLIVQFTTSPNSGGSYSGDVSYPTYLDNGSRTGTCNGIYCHSNGAPYDKSNEYRSPTWGGTLTCSGCHDSAGAQTGLSGRHGKHTAPTGYGFTCERCHRDTVTGSDTIIDTTLHVNASKNVALNSGGNYDSETRGCSNTYCHSNALGGAPTTGVKWSDTQELKCYSCHKGRTADNNATDCVQPVGGWDPSSQLCTPYINITTNGHSTLVGPQWVRKYPCYYCHDATVDGDGAIKDKSRHVNQQKDIQVASQWAIIGRPAPTYNGETKECDNVYCHSDGTGSPEVIRPLGWTGKDKSKCNSCHGHPQGTCSSSGCHDGRTDANGKTWTVRTGWAPGEEWKEAMPIYLNQGPGTSRANSHARHMQTNFTCDNCHDDTIRNGVCTDCHNGAAPSGTMRETAHINAQRHVNKSRDVVFKNNSGAFVVNPQNNNKSCSNTKCHRAGADPVWGESVNTTILCINCHGTTGQDVDDFSPFNGKQAKINLTEFNSSGHGRSASLGAYAWSGNPAANFPGNPCWYCHDNNVLHKDSENPFRLRRHAQYQKQFDHECVYCHMEGKESECLDCHNSTSSLAPQLSTITGRQDPYRPSHQGMTGGCLGTGCHETDDKRHKTGAGLWTAEQKEDVKNAYVMMGVCLKCHDDDSDDKCTSCHNNSQYTPGFDPGTGLVKAKSRATSMHFGYKHYRGFLASGGWSKDANGKTIGTWKGGKFCWDCHDPHGDSNIYMIQSKVATATDGKFGIPKTGARADVVFTQKVSGSDYAKVQDPQNPVPINGICNVCHDKANKQHYHKDGGDSHNSGRICTGCHEHRFTDSHASRQKCDTCHRNKAVPRHNGFSLPRDCTKCHNGAVGGRIDVMGQMKASSHHVQGVTVTNKHCYACHWEATSQGLIDLDHHAGYNYKLYTSVKKQASDLVIWGPGVRPTAYRTYSTMEGRATAQPFVATNLSFGILSTERKEVNKLTNVCLGCHSDQNNDTQPFGDCKTPRQYAWDRQSIASRYSQTGTTTWGKYAGTPGASQKNQAKAFSAHGNAVNNAGGGWDTTPASESGAETGTGSDGTLTNSRGGAYNVACYDCHSSHGSKLVGVTSSYAGFNGLKNGGNLKETVAGKGGYMNNYKAADNTTGINPYSAGAGQCFDCHESATPGTQTRNGKTPWGYSTTFGATSPIIGYKDTPRFGQGVKASTARFAYRNSRQTIIGGHMKASEPNGSLPHLAKETGTAAGGTTSTIEDAKGWAVDKWRNFYALITSGTNSGQARRITGNSAGTLTMEPFGNTINAGDTYQIVPYAASVDGLCTPCHDPHGVSPILGANQGYAVPMLKGTWLTSPYKEDFTAPAPYGNNVTNDSSGNPRSWGRYQGNPYPTQPYANYNIDRNTFGGANNRMKENDEQFAGLCVTCHKKEVLTDGINKNQSWKSTDRIHESVKGWGANTEHSYSCSKCHQPHNSGLPRLMRINCLDFNHRGKKASGGVPWAADKQDGNAHWQGGGGGQHRGYPVGNVYNGAGGDGEALTACHLRRNELPANPWPNQNLWNNVTPW</sequence>
<dbReference type="InterPro" id="IPR010176">
    <property type="entry name" value="C4xCH_C2xCH_motif_GEOSU"/>
</dbReference>
<proteinExistence type="predicted"/>
<dbReference type="GO" id="GO:0020037">
    <property type="term" value="F:heme binding"/>
    <property type="evidence" value="ECO:0007669"/>
    <property type="project" value="InterPro"/>
</dbReference>
<dbReference type="eggNOG" id="COG3880">
    <property type="taxonomic scope" value="Bacteria"/>
</dbReference>
<dbReference type="HOGENOM" id="CLU_241757_0_0_7"/>
<protein>
    <submittedName>
        <fullName evidence="8">Cytochrome c, 37 heme-binding sites</fullName>
    </submittedName>
</protein>
<accession>B9M7A4</accession>
<dbReference type="PANTHER" id="PTHR35038:SF8">
    <property type="entry name" value="C-TYPE POLYHEME CYTOCHROME OMCC"/>
    <property type="match status" value="1"/>
</dbReference>
<dbReference type="SUPFAM" id="SSF48695">
    <property type="entry name" value="Multiheme cytochromes"/>
    <property type="match status" value="5"/>
</dbReference>
<evidence type="ECO:0000256" key="6">
    <source>
        <dbReference type="SAM" id="SignalP"/>
    </source>
</evidence>
<dbReference type="PROSITE" id="PS51007">
    <property type="entry name" value="CYTC"/>
    <property type="match status" value="1"/>
</dbReference>
<feature type="region of interest" description="Disordered" evidence="5">
    <location>
        <begin position="95"/>
        <end position="119"/>
    </location>
</feature>
<feature type="chain" id="PRO_5002886722" evidence="6">
    <location>
        <begin position="23"/>
        <end position="1734"/>
    </location>
</feature>
<feature type="region of interest" description="Disordered" evidence="5">
    <location>
        <begin position="1235"/>
        <end position="1257"/>
    </location>
</feature>
<gene>
    <name evidence="8" type="ordered locus">Geob_1834</name>
</gene>
<dbReference type="KEGG" id="geo:Geob_1834"/>
<evidence type="ECO:0000256" key="4">
    <source>
        <dbReference type="PROSITE-ProRule" id="PRU00433"/>
    </source>
</evidence>
<keyword evidence="2 6" id="KW-0732">Signal</keyword>
<keyword evidence="3 4" id="KW-0408">Iron</keyword>
<name>B9M7A4_GEODF</name>
<keyword evidence="4" id="KW-0349">Heme</keyword>
<evidence type="ECO:0000313" key="9">
    <source>
        <dbReference type="Proteomes" id="UP000007721"/>
    </source>
</evidence>
<organism evidence="8 9">
    <name type="scientific">Geotalea daltonii (strain DSM 22248 / JCM 15807 / FRC-32)</name>
    <name type="common">Geobacter daltonii</name>
    <dbReference type="NCBI Taxonomy" id="316067"/>
    <lineage>
        <taxon>Bacteria</taxon>
        <taxon>Pseudomonadati</taxon>
        <taxon>Thermodesulfobacteriota</taxon>
        <taxon>Desulfuromonadia</taxon>
        <taxon>Geobacterales</taxon>
        <taxon>Geobacteraceae</taxon>
        <taxon>Geotalea</taxon>
    </lineage>
</organism>
<dbReference type="Proteomes" id="UP000007721">
    <property type="component" value="Chromosome"/>
</dbReference>
<reference evidence="8 9" key="1">
    <citation type="submission" date="2009-01" db="EMBL/GenBank/DDBJ databases">
        <title>Complete sequence of Geobacter sp. FRC-32.</title>
        <authorList>
            <consortium name="US DOE Joint Genome Institute"/>
            <person name="Lucas S."/>
            <person name="Copeland A."/>
            <person name="Lapidus A."/>
            <person name="Glavina del Rio T."/>
            <person name="Dalin E."/>
            <person name="Tice H."/>
            <person name="Bruce D."/>
            <person name="Goodwin L."/>
            <person name="Pitluck S."/>
            <person name="Saunders E."/>
            <person name="Brettin T."/>
            <person name="Detter J.C."/>
            <person name="Han C."/>
            <person name="Larimer F."/>
            <person name="Land M."/>
            <person name="Hauser L."/>
            <person name="Kyrpides N."/>
            <person name="Ovchinnikova G."/>
            <person name="Kostka J."/>
            <person name="Richardson P."/>
        </authorList>
    </citation>
    <scope>NUCLEOTIDE SEQUENCE [LARGE SCALE GENOMIC DNA]</scope>
    <source>
        <strain evidence="9">DSM 22248 / JCM 15807 / FRC-32</strain>
    </source>
</reference>
<dbReference type="Pfam" id="PF09698">
    <property type="entry name" value="GSu_C4xC__C2xCH"/>
    <property type="match status" value="3"/>
</dbReference>
<keyword evidence="9" id="KW-1185">Reference proteome</keyword>
<evidence type="ECO:0000256" key="5">
    <source>
        <dbReference type="SAM" id="MobiDB-lite"/>
    </source>
</evidence>
<dbReference type="EMBL" id="CP001390">
    <property type="protein sequence ID" value="ACM20192.1"/>
    <property type="molecule type" value="Genomic_DNA"/>
</dbReference>
<feature type="compositionally biased region" description="Polar residues" evidence="5">
    <location>
        <begin position="1242"/>
        <end position="1257"/>
    </location>
</feature>
<evidence type="ECO:0000259" key="7">
    <source>
        <dbReference type="PROSITE" id="PS51007"/>
    </source>
</evidence>
<dbReference type="GO" id="GO:0016491">
    <property type="term" value="F:oxidoreductase activity"/>
    <property type="evidence" value="ECO:0007669"/>
    <property type="project" value="TreeGrafter"/>
</dbReference>
<dbReference type="GO" id="GO:0046872">
    <property type="term" value="F:metal ion binding"/>
    <property type="evidence" value="ECO:0007669"/>
    <property type="project" value="UniProtKB-KW"/>
</dbReference>
<evidence type="ECO:0000256" key="1">
    <source>
        <dbReference type="ARBA" id="ARBA00022723"/>
    </source>
</evidence>